<organism evidence="1 2">
    <name type="scientific">Haematococcus lacustris</name>
    <name type="common">Green alga</name>
    <name type="synonym">Haematococcus pluvialis</name>
    <dbReference type="NCBI Taxonomy" id="44745"/>
    <lineage>
        <taxon>Eukaryota</taxon>
        <taxon>Viridiplantae</taxon>
        <taxon>Chlorophyta</taxon>
        <taxon>core chlorophytes</taxon>
        <taxon>Chlorophyceae</taxon>
        <taxon>CS clade</taxon>
        <taxon>Chlamydomonadales</taxon>
        <taxon>Haematococcaceae</taxon>
        <taxon>Haematococcus</taxon>
    </lineage>
</organism>
<feature type="non-terminal residue" evidence="1">
    <location>
        <position position="1"/>
    </location>
</feature>
<dbReference type="Proteomes" id="UP000485058">
    <property type="component" value="Unassembled WGS sequence"/>
</dbReference>
<sequence>MAQEITFLLISARMRPSIGATGCLWPDECAASPNGLPGGWPSTCDVFLGLVNTPINCFRQPGPSAEGVTATADCWQVQAVELQASEGHGWQEKGSEG</sequence>
<comment type="caution">
    <text evidence="1">The sequence shown here is derived from an EMBL/GenBank/DDBJ whole genome shotgun (WGS) entry which is preliminary data.</text>
</comment>
<gene>
    <name evidence="1" type="ORF">HaLaN_28405</name>
</gene>
<reference evidence="1 2" key="1">
    <citation type="submission" date="2020-02" db="EMBL/GenBank/DDBJ databases">
        <title>Draft genome sequence of Haematococcus lacustris strain NIES-144.</title>
        <authorList>
            <person name="Morimoto D."/>
            <person name="Nakagawa S."/>
            <person name="Yoshida T."/>
            <person name="Sawayama S."/>
        </authorList>
    </citation>
    <scope>NUCLEOTIDE SEQUENCE [LARGE SCALE GENOMIC DNA]</scope>
    <source>
        <strain evidence="1 2">NIES-144</strain>
    </source>
</reference>
<dbReference type="EMBL" id="BLLF01004483">
    <property type="protein sequence ID" value="GFH29699.1"/>
    <property type="molecule type" value="Genomic_DNA"/>
</dbReference>
<keyword evidence="2" id="KW-1185">Reference proteome</keyword>
<dbReference type="AlphaFoldDB" id="A0A6A0AA90"/>
<protein>
    <submittedName>
        <fullName evidence="1">Uncharacterized protein</fullName>
    </submittedName>
</protein>
<evidence type="ECO:0000313" key="2">
    <source>
        <dbReference type="Proteomes" id="UP000485058"/>
    </source>
</evidence>
<proteinExistence type="predicted"/>
<evidence type="ECO:0000313" key="1">
    <source>
        <dbReference type="EMBL" id="GFH29699.1"/>
    </source>
</evidence>
<accession>A0A6A0AA90</accession>
<name>A0A6A0AA90_HAELA</name>